<name>A0A7R8WRI9_9CRUS</name>
<dbReference type="InterPro" id="IPR000092">
    <property type="entry name" value="Polyprenyl_synt"/>
</dbReference>
<feature type="non-terminal residue" evidence="11">
    <location>
        <position position="1"/>
    </location>
</feature>
<evidence type="ECO:0000256" key="4">
    <source>
        <dbReference type="ARBA" id="ARBA00022679"/>
    </source>
</evidence>
<keyword evidence="6" id="KW-0479">Metal-binding</keyword>
<dbReference type="PANTHER" id="PTHR43532:SF1">
    <property type="entry name" value="GLUCOSE-1-PHOSPHATE THYMIDYLYLTRANSFERASE 1"/>
    <property type="match status" value="1"/>
</dbReference>
<accession>A0A7R8WRI9</accession>
<evidence type="ECO:0000259" key="10">
    <source>
        <dbReference type="Pfam" id="PF00483"/>
    </source>
</evidence>
<dbReference type="InterPro" id="IPR033749">
    <property type="entry name" value="Polyprenyl_synt_CS"/>
</dbReference>
<protein>
    <recommendedName>
        <fullName evidence="3">glucose-1-phosphate thymidylyltransferase</fullName>
        <ecNumber evidence="3">2.7.7.24</ecNumber>
    </recommendedName>
</protein>
<dbReference type="Pfam" id="PF00483">
    <property type="entry name" value="NTP_transferase"/>
    <property type="match status" value="1"/>
</dbReference>
<dbReference type="GO" id="GO:0046872">
    <property type="term" value="F:metal ion binding"/>
    <property type="evidence" value="ECO:0007669"/>
    <property type="project" value="UniProtKB-KW"/>
</dbReference>
<dbReference type="InterPro" id="IPR008949">
    <property type="entry name" value="Isoprenoid_synthase_dom_sf"/>
</dbReference>
<dbReference type="Gene3D" id="1.10.600.10">
    <property type="entry name" value="Farnesyl Diphosphate Synthase"/>
    <property type="match status" value="1"/>
</dbReference>
<feature type="domain" description="Nucleotidyl transferase" evidence="10">
    <location>
        <begin position="12"/>
        <end position="121"/>
    </location>
</feature>
<comment type="similarity">
    <text evidence="9">Belongs to the FPP/GGPP synthase family.</text>
</comment>
<gene>
    <name evidence="11" type="ORF">CTOB1V02_LOCUS13708</name>
</gene>
<dbReference type="GO" id="GO:0042811">
    <property type="term" value="P:pheromone biosynthetic process"/>
    <property type="evidence" value="ECO:0007669"/>
    <property type="project" value="UniProtKB-ARBA"/>
</dbReference>
<sequence length="399" mass="44125">MGGLLQDSANPDGGVVFAYWVTDPERYGVVDFDNDLKAISIEEKPNQPKSNYAVPGLYFYDNSVVEIAKNLKPSPRGELEITDVNKIYLEQGKLSVGILDRGTAWLDTGTFTSLMQAGQFVQVIEERQGLKIGCIEETAYKMGYINAEQLEAVARPLLTQLQELVKTELKNIELAKEPKGLYEPVSYILALGGKRLRPVLTLLSCGMYSDPKRALPQALAVEVFHNFTLIHDDIMDDAPLRRGKQTVHEKWDINTAILSGDVTLVKAYQLLSDCNPTKLLALLELFNKTAVEVCEGQQLDVDFESKDDVSEEEYIRMIQLKTSVLLGCALQMGAIVGGASEEDANNLYQFGLLLGTAFQIKDDLLDCFGDPDIFGKQVGGDIIANKKTLLLIHAKNEAQ</sequence>
<dbReference type="EMBL" id="OB675299">
    <property type="protein sequence ID" value="CAD7235893.1"/>
    <property type="molecule type" value="Genomic_DNA"/>
</dbReference>
<dbReference type="PROSITE" id="PS00444">
    <property type="entry name" value="POLYPRENYL_SYNTHASE_2"/>
    <property type="match status" value="1"/>
</dbReference>
<dbReference type="PROSITE" id="PS00723">
    <property type="entry name" value="POLYPRENYL_SYNTHASE_1"/>
    <property type="match status" value="1"/>
</dbReference>
<evidence type="ECO:0000256" key="8">
    <source>
        <dbReference type="ARBA" id="ARBA00049336"/>
    </source>
</evidence>
<keyword evidence="4 9" id="KW-0808">Transferase</keyword>
<dbReference type="GO" id="GO:0008879">
    <property type="term" value="F:glucose-1-phosphate thymidylyltransferase activity"/>
    <property type="evidence" value="ECO:0007669"/>
    <property type="project" value="UniProtKB-EC"/>
</dbReference>
<keyword evidence="5" id="KW-0548">Nucleotidyltransferase</keyword>
<dbReference type="CDD" id="cd00685">
    <property type="entry name" value="Trans_IPPS_HT"/>
    <property type="match status" value="1"/>
</dbReference>
<dbReference type="OrthoDB" id="10257492at2759"/>
<dbReference type="InterPro" id="IPR005907">
    <property type="entry name" value="G1P_thy_trans_s"/>
</dbReference>
<dbReference type="SUPFAM" id="SSF53448">
    <property type="entry name" value="Nucleotide-diphospho-sugar transferases"/>
    <property type="match status" value="1"/>
</dbReference>
<dbReference type="Gene3D" id="3.90.550.10">
    <property type="entry name" value="Spore Coat Polysaccharide Biosynthesis Protein SpsA, Chain A"/>
    <property type="match status" value="1"/>
</dbReference>
<dbReference type="InterPro" id="IPR005835">
    <property type="entry name" value="NTP_transferase_dom"/>
</dbReference>
<proteinExistence type="inferred from homology"/>
<evidence type="ECO:0000313" key="11">
    <source>
        <dbReference type="EMBL" id="CAD7235893.1"/>
    </source>
</evidence>
<evidence type="ECO:0000256" key="2">
    <source>
        <dbReference type="ARBA" id="ARBA00010480"/>
    </source>
</evidence>
<evidence type="ECO:0000256" key="5">
    <source>
        <dbReference type="ARBA" id="ARBA00022695"/>
    </source>
</evidence>
<comment type="cofactor">
    <cofactor evidence="1">
        <name>Mg(2+)</name>
        <dbReference type="ChEBI" id="CHEBI:18420"/>
    </cofactor>
</comment>
<dbReference type="SFLD" id="SFLDG01017">
    <property type="entry name" value="Polyprenyl_Transferase_Like"/>
    <property type="match status" value="1"/>
</dbReference>
<dbReference type="GO" id="GO:0008299">
    <property type="term" value="P:isoprenoid biosynthetic process"/>
    <property type="evidence" value="ECO:0007669"/>
    <property type="project" value="InterPro"/>
</dbReference>
<keyword evidence="7" id="KW-0460">Magnesium</keyword>
<evidence type="ECO:0000256" key="6">
    <source>
        <dbReference type="ARBA" id="ARBA00022723"/>
    </source>
</evidence>
<evidence type="ECO:0000256" key="1">
    <source>
        <dbReference type="ARBA" id="ARBA00001946"/>
    </source>
</evidence>
<evidence type="ECO:0000256" key="3">
    <source>
        <dbReference type="ARBA" id="ARBA00012461"/>
    </source>
</evidence>
<dbReference type="Pfam" id="PF00348">
    <property type="entry name" value="polyprenyl_synt"/>
    <property type="match status" value="1"/>
</dbReference>
<dbReference type="PANTHER" id="PTHR43532">
    <property type="entry name" value="GLUCOSE-1-PHOSPHATE THYMIDYLYLTRANSFERASE"/>
    <property type="match status" value="1"/>
</dbReference>
<dbReference type="AlphaFoldDB" id="A0A7R8WRI9"/>
<dbReference type="SUPFAM" id="SSF48576">
    <property type="entry name" value="Terpenoid synthases"/>
    <property type="match status" value="1"/>
</dbReference>
<evidence type="ECO:0000256" key="7">
    <source>
        <dbReference type="ARBA" id="ARBA00022842"/>
    </source>
</evidence>
<dbReference type="SFLD" id="SFLDS00005">
    <property type="entry name" value="Isoprenoid_Synthase_Type_I"/>
    <property type="match status" value="1"/>
</dbReference>
<organism evidence="11">
    <name type="scientific">Cyprideis torosa</name>
    <dbReference type="NCBI Taxonomy" id="163714"/>
    <lineage>
        <taxon>Eukaryota</taxon>
        <taxon>Metazoa</taxon>
        <taxon>Ecdysozoa</taxon>
        <taxon>Arthropoda</taxon>
        <taxon>Crustacea</taxon>
        <taxon>Oligostraca</taxon>
        <taxon>Ostracoda</taxon>
        <taxon>Podocopa</taxon>
        <taxon>Podocopida</taxon>
        <taxon>Cytherocopina</taxon>
        <taxon>Cytheroidea</taxon>
        <taxon>Cytherideidae</taxon>
        <taxon>Cyprideis</taxon>
    </lineage>
</organism>
<comment type="similarity">
    <text evidence="2">Belongs to the glucose-1-phosphate thymidylyltransferase family.</text>
</comment>
<comment type="catalytic activity">
    <reaction evidence="8">
        <text>dTTP + alpha-D-glucose 1-phosphate + H(+) = dTDP-alpha-D-glucose + diphosphate</text>
        <dbReference type="Rhea" id="RHEA:15225"/>
        <dbReference type="ChEBI" id="CHEBI:15378"/>
        <dbReference type="ChEBI" id="CHEBI:33019"/>
        <dbReference type="ChEBI" id="CHEBI:37568"/>
        <dbReference type="ChEBI" id="CHEBI:57477"/>
        <dbReference type="ChEBI" id="CHEBI:58601"/>
        <dbReference type="EC" id="2.7.7.24"/>
    </reaction>
</comment>
<dbReference type="GO" id="GO:0004659">
    <property type="term" value="F:prenyltransferase activity"/>
    <property type="evidence" value="ECO:0007669"/>
    <property type="project" value="InterPro"/>
</dbReference>
<evidence type="ECO:0000256" key="9">
    <source>
        <dbReference type="RuleBase" id="RU004466"/>
    </source>
</evidence>
<reference evidence="11" key="1">
    <citation type="submission" date="2020-11" db="EMBL/GenBank/DDBJ databases">
        <authorList>
            <person name="Tran Van P."/>
        </authorList>
    </citation>
    <scope>NUCLEOTIDE SEQUENCE</scope>
</reference>
<dbReference type="InterPro" id="IPR029044">
    <property type="entry name" value="Nucleotide-diphossugar_trans"/>
</dbReference>
<dbReference type="EC" id="2.7.7.24" evidence="3"/>